<keyword evidence="2" id="KW-1185">Reference proteome</keyword>
<dbReference type="EMBL" id="CP049056">
    <property type="protein sequence ID" value="QIE56026.1"/>
    <property type="molecule type" value="Genomic_DNA"/>
</dbReference>
<name>A0A7L5C0I2_9RHOB</name>
<dbReference type="KEGG" id="hdh:G5B40_11530"/>
<evidence type="ECO:0000313" key="2">
    <source>
        <dbReference type="Proteomes" id="UP000503336"/>
    </source>
</evidence>
<gene>
    <name evidence="1" type="ORF">G5B40_11530</name>
</gene>
<protein>
    <submittedName>
        <fullName evidence="1">Uncharacterized protein</fullName>
    </submittedName>
</protein>
<dbReference type="RefSeq" id="WP_165098704.1">
    <property type="nucleotide sequence ID" value="NZ_CP049056.1"/>
</dbReference>
<organism evidence="1 2">
    <name type="scientific">Pikeienuella piscinae</name>
    <dbReference type="NCBI Taxonomy" id="2748098"/>
    <lineage>
        <taxon>Bacteria</taxon>
        <taxon>Pseudomonadati</taxon>
        <taxon>Pseudomonadota</taxon>
        <taxon>Alphaproteobacteria</taxon>
        <taxon>Rhodobacterales</taxon>
        <taxon>Paracoccaceae</taxon>
        <taxon>Pikeienuella</taxon>
    </lineage>
</organism>
<dbReference type="Proteomes" id="UP000503336">
    <property type="component" value="Chromosome"/>
</dbReference>
<accession>A0A7L5C0I2</accession>
<sequence length="61" mass="6375">MNVWSRPRLFALAAASAVVAIFIAANAHLVFVAFSSMPECVPHLKSPTGGAATYRAAKPSC</sequence>
<dbReference type="AlphaFoldDB" id="A0A7L5C0I2"/>
<proteinExistence type="predicted"/>
<evidence type="ECO:0000313" key="1">
    <source>
        <dbReference type="EMBL" id="QIE56026.1"/>
    </source>
</evidence>
<reference evidence="1 2" key="1">
    <citation type="submission" date="2020-02" db="EMBL/GenBank/DDBJ databases">
        <title>complete genome sequence of Rhodobacteraceae bacterium.</title>
        <authorList>
            <person name="Park J."/>
            <person name="Kim Y.-S."/>
            <person name="Kim K.-H."/>
        </authorList>
    </citation>
    <scope>NUCLEOTIDE SEQUENCE [LARGE SCALE GENOMIC DNA]</scope>
    <source>
        <strain evidence="1 2">RR4-56</strain>
    </source>
</reference>